<sequence length="324" mass="37441">MAMAILHRSQDISTHPKFHKKLFHHKLLILQDPWMPIFEYSTGLHFNEFNEATDCSENHIPLQRHMANPIKQLHFAFIPTKSVLEDIHELFERNNIAAPHCRVPFYTVKSLENCVSTFEVREGFTDPLYTRHPVTGIVTEHIFPYPQLPLFTMTAHPCATIFQAYEFIDGKPSLAQPRMEHPLVNAIIKSLCIWRSSIPRPDEWRAPSPTSSDCPSLTYSSDSVSSKALSEDDRRIADWVQEMQLVSGDEFARVDVRSYANDEPVVRLEGVTMDDGDWRELAVRTRPELRLKSIPKRALRSRVKVVRPSRIPQRIRSGRPLKLR</sequence>
<proteinExistence type="predicted"/>
<dbReference type="EMBL" id="KN880730">
    <property type="protein sequence ID" value="KIY62996.1"/>
    <property type="molecule type" value="Genomic_DNA"/>
</dbReference>
<keyword evidence="2" id="KW-1185">Reference proteome</keyword>
<gene>
    <name evidence="1" type="ORF">CYLTODRAFT_426491</name>
</gene>
<protein>
    <submittedName>
        <fullName evidence="1">Uncharacterized protein</fullName>
    </submittedName>
</protein>
<reference evidence="1 2" key="1">
    <citation type="journal article" date="2015" name="Fungal Genet. Biol.">
        <title>Evolution of novel wood decay mechanisms in Agaricales revealed by the genome sequences of Fistulina hepatica and Cylindrobasidium torrendii.</title>
        <authorList>
            <person name="Floudas D."/>
            <person name="Held B.W."/>
            <person name="Riley R."/>
            <person name="Nagy L.G."/>
            <person name="Koehler G."/>
            <person name="Ransdell A.S."/>
            <person name="Younus H."/>
            <person name="Chow J."/>
            <person name="Chiniquy J."/>
            <person name="Lipzen A."/>
            <person name="Tritt A."/>
            <person name="Sun H."/>
            <person name="Haridas S."/>
            <person name="LaButti K."/>
            <person name="Ohm R.A."/>
            <person name="Kues U."/>
            <person name="Blanchette R.A."/>
            <person name="Grigoriev I.V."/>
            <person name="Minto R.E."/>
            <person name="Hibbett D.S."/>
        </authorList>
    </citation>
    <scope>NUCLEOTIDE SEQUENCE [LARGE SCALE GENOMIC DNA]</scope>
    <source>
        <strain evidence="1 2">FP15055 ss-10</strain>
    </source>
</reference>
<evidence type="ECO:0000313" key="1">
    <source>
        <dbReference type="EMBL" id="KIY62996.1"/>
    </source>
</evidence>
<accession>A0A0D7B0F0</accession>
<evidence type="ECO:0000313" key="2">
    <source>
        <dbReference type="Proteomes" id="UP000054007"/>
    </source>
</evidence>
<organism evidence="1 2">
    <name type="scientific">Cylindrobasidium torrendii FP15055 ss-10</name>
    <dbReference type="NCBI Taxonomy" id="1314674"/>
    <lineage>
        <taxon>Eukaryota</taxon>
        <taxon>Fungi</taxon>
        <taxon>Dikarya</taxon>
        <taxon>Basidiomycota</taxon>
        <taxon>Agaricomycotina</taxon>
        <taxon>Agaricomycetes</taxon>
        <taxon>Agaricomycetidae</taxon>
        <taxon>Agaricales</taxon>
        <taxon>Marasmiineae</taxon>
        <taxon>Physalacriaceae</taxon>
        <taxon>Cylindrobasidium</taxon>
    </lineage>
</organism>
<dbReference type="AlphaFoldDB" id="A0A0D7B0F0"/>
<name>A0A0D7B0F0_9AGAR</name>
<dbReference type="Proteomes" id="UP000054007">
    <property type="component" value="Unassembled WGS sequence"/>
</dbReference>